<keyword evidence="1" id="KW-0732">Signal</keyword>
<dbReference type="Gene3D" id="3.40.190.10">
    <property type="entry name" value="Periplasmic binding protein-like II"/>
    <property type="match status" value="2"/>
</dbReference>
<dbReference type="AlphaFoldDB" id="A0A0U3DBA6"/>
<dbReference type="PANTHER" id="PTHR35936:SF17">
    <property type="entry name" value="ARGININE-BINDING EXTRACELLULAR PROTEIN ARTP"/>
    <property type="match status" value="1"/>
</dbReference>
<reference evidence="3 4" key="1">
    <citation type="journal article" date="2012" name="J. Bacteriol.">
        <title>Draft genome sequence of Streptomyces globisporus C-1027, which produces an antitumor antibiotic consisting of a nine-membered enediyne with a chromoprotein.</title>
        <authorList>
            <person name="Wang L."/>
            <person name="Wang S."/>
            <person name="He Q."/>
            <person name="Yu T."/>
            <person name="Li Q."/>
            <person name="Hong B."/>
        </authorList>
    </citation>
    <scope>NUCLEOTIDE SEQUENCE [LARGE SCALE GENOMIC DNA]</scope>
    <source>
        <strain evidence="3 4">C-1027</strain>
    </source>
</reference>
<evidence type="ECO:0000259" key="2">
    <source>
        <dbReference type="SMART" id="SM00062"/>
    </source>
</evidence>
<name>A0A0U3DBA6_STRGL</name>
<dbReference type="EMBL" id="CP013738">
    <property type="protein sequence ID" value="ALU97764.1"/>
    <property type="molecule type" value="Genomic_DNA"/>
</dbReference>
<accession>A0A0U3DBA6</accession>
<dbReference type="SUPFAM" id="SSF53850">
    <property type="entry name" value="Periplasmic binding protein-like II"/>
    <property type="match status" value="1"/>
</dbReference>
<dbReference type="Pfam" id="PF00497">
    <property type="entry name" value="SBP_bac_3"/>
    <property type="match status" value="1"/>
</dbReference>
<protein>
    <submittedName>
        <fullName evidence="3">ABC transporter substrate-binding protein</fullName>
    </submittedName>
</protein>
<dbReference type="SMART" id="SM00062">
    <property type="entry name" value="PBPb"/>
    <property type="match status" value="1"/>
</dbReference>
<feature type="domain" description="Solute-binding protein family 3/N-terminal" evidence="2">
    <location>
        <begin position="19"/>
        <end position="240"/>
    </location>
</feature>
<proteinExistence type="predicted"/>
<sequence>MTQQPAPSALVSTFAPGGTLRASINLGNPILAHRDPASGGPAGVSVDLAREFGRRLGVPVELVAFERAALSVDAVRAERADIGFFAVDPARSEGLRFTAPYVLIEGGYLVPERAPVAENDQVDREGTRISVGAGSAYDLFLTREIRHAEVVRLEGAPRALAALRAGEVEVAAGIRQLLEAEAAREEGVRVLPGRFMVIQQAMGVPAGRGAAAQELLASFVEEMKAGGFVADALRRHGVEGASVAPAQEISVEAR</sequence>
<evidence type="ECO:0000313" key="3">
    <source>
        <dbReference type="EMBL" id="ALU97764.1"/>
    </source>
</evidence>
<organism evidence="3 4">
    <name type="scientific">Streptomyces globisporus C-1027</name>
    <dbReference type="NCBI Taxonomy" id="1172567"/>
    <lineage>
        <taxon>Bacteria</taxon>
        <taxon>Bacillati</taxon>
        <taxon>Actinomycetota</taxon>
        <taxon>Actinomycetes</taxon>
        <taxon>Kitasatosporales</taxon>
        <taxon>Streptomycetaceae</taxon>
        <taxon>Streptomyces</taxon>
    </lineage>
</organism>
<evidence type="ECO:0000313" key="4">
    <source>
        <dbReference type="Proteomes" id="UP000064183"/>
    </source>
</evidence>
<dbReference type="InterPro" id="IPR001638">
    <property type="entry name" value="Solute-binding_3/MltF_N"/>
</dbReference>
<dbReference type="RefSeq" id="WP_010062452.1">
    <property type="nucleotide sequence ID" value="NZ_CP013738.1"/>
</dbReference>
<dbReference type="STRING" id="1172567.WQO_33100"/>
<gene>
    <name evidence="3" type="ORF">WQO_33100</name>
</gene>
<dbReference type="GeneID" id="27787280"/>
<dbReference type="KEGG" id="sgb:WQO_33100"/>
<dbReference type="Proteomes" id="UP000064183">
    <property type="component" value="Chromosome"/>
</dbReference>
<evidence type="ECO:0000256" key="1">
    <source>
        <dbReference type="ARBA" id="ARBA00022729"/>
    </source>
</evidence>
<dbReference type="PANTHER" id="PTHR35936">
    <property type="entry name" value="MEMBRANE-BOUND LYTIC MUREIN TRANSGLYCOSYLASE F"/>
    <property type="match status" value="1"/>
</dbReference>